<keyword evidence="2 4" id="KW-0689">Ribosomal protein</keyword>
<keyword evidence="3" id="KW-0687">Ribonucleoprotein</keyword>
<dbReference type="InterPro" id="IPR057268">
    <property type="entry name" value="Ribosomal_L18"/>
</dbReference>
<dbReference type="InterPro" id="IPR005484">
    <property type="entry name" value="Ribosomal_uL18_bac/plant/anim"/>
</dbReference>
<evidence type="ECO:0000313" key="5">
    <source>
        <dbReference type="Proteomes" id="UP000257084"/>
    </source>
</evidence>
<dbReference type="GO" id="GO:0006412">
    <property type="term" value="P:translation"/>
    <property type="evidence" value="ECO:0007669"/>
    <property type="project" value="InterPro"/>
</dbReference>
<dbReference type="AlphaFoldDB" id="A0A346E0P6"/>
<dbReference type="GO" id="GO:0003735">
    <property type="term" value="F:structural constituent of ribosome"/>
    <property type="evidence" value="ECO:0007669"/>
    <property type="project" value="InterPro"/>
</dbReference>
<dbReference type="Proteomes" id="UP000257084">
    <property type="component" value="Chromosome"/>
</dbReference>
<dbReference type="GO" id="GO:0005840">
    <property type="term" value="C:ribosome"/>
    <property type="evidence" value="ECO:0007669"/>
    <property type="project" value="UniProtKB-KW"/>
</dbReference>
<evidence type="ECO:0000313" key="4">
    <source>
        <dbReference type="EMBL" id="AXN02551.1"/>
    </source>
</evidence>
<evidence type="ECO:0000256" key="1">
    <source>
        <dbReference type="ARBA" id="ARBA00007116"/>
    </source>
</evidence>
<protein>
    <submittedName>
        <fullName evidence="4">50S ribosomal protein L18</fullName>
    </submittedName>
</protein>
<reference evidence="4 5" key="1">
    <citation type="submission" date="2018-03" db="EMBL/GenBank/DDBJ databases">
        <title>A parallel universe: an anciently diverged bacterial symbiosis in a Hawaiian planthopper (Hemiptera: Cixiidae) reveals rearranged nutritional responsibilities.</title>
        <authorList>
            <person name="Bennett G."/>
            <person name="Mao M."/>
        </authorList>
    </citation>
    <scope>NUCLEOTIDE SEQUENCE [LARGE SCALE GENOMIC DNA]</scope>
    <source>
        <strain evidence="4 5">OLIH</strain>
    </source>
</reference>
<name>A0A346E0P6_9PROT</name>
<evidence type="ECO:0000256" key="3">
    <source>
        <dbReference type="ARBA" id="ARBA00023274"/>
    </source>
</evidence>
<proteinExistence type="inferred from homology"/>
<comment type="similarity">
    <text evidence="1">Belongs to the universal ribosomal protein uL18 family.</text>
</comment>
<dbReference type="SUPFAM" id="SSF53137">
    <property type="entry name" value="Translational machinery components"/>
    <property type="match status" value="1"/>
</dbReference>
<keyword evidence="5" id="KW-1185">Reference proteome</keyword>
<dbReference type="Gene3D" id="3.30.420.100">
    <property type="match status" value="1"/>
</dbReference>
<organism evidence="4 5">
    <name type="scientific">Candidatus Vidania fulgoroideorum</name>
    <dbReference type="NCBI Taxonomy" id="881286"/>
    <lineage>
        <taxon>Bacteria</taxon>
        <taxon>Pseudomonadati</taxon>
        <taxon>Pseudomonadota</taxon>
        <taxon>Betaproteobacteria</taxon>
        <taxon>Candidatus Vidania</taxon>
    </lineage>
</organism>
<dbReference type="CDD" id="cd00432">
    <property type="entry name" value="Ribosomal_L18_L5e"/>
    <property type="match status" value="1"/>
</dbReference>
<dbReference type="KEGG" id="vfg:C9I84_169"/>
<dbReference type="EMBL" id="CP028360">
    <property type="protein sequence ID" value="AXN02551.1"/>
    <property type="molecule type" value="Genomic_DNA"/>
</dbReference>
<accession>A0A346E0P6</accession>
<gene>
    <name evidence="4" type="ORF">C9I84_169</name>
</gene>
<dbReference type="Pfam" id="PF00861">
    <property type="entry name" value="Ribosomal_L18p"/>
    <property type="match status" value="1"/>
</dbReference>
<evidence type="ECO:0000256" key="2">
    <source>
        <dbReference type="ARBA" id="ARBA00022980"/>
    </source>
</evidence>
<dbReference type="GO" id="GO:1990904">
    <property type="term" value="C:ribonucleoprotein complex"/>
    <property type="evidence" value="ECO:0007669"/>
    <property type="project" value="UniProtKB-KW"/>
</dbReference>
<sequence>MKKNIKNRAKKNRQIFSNKNIIIVNKTNQNIHLQLFSFIKNKIITSCSSTEKFIKNIILKKKKKLNSFYSCHILGKILALKLYAIKEKVIFDRSGFKFHGKVKEIFNSFTFFLKKK</sequence>